<protein>
    <submittedName>
        <fullName evidence="3">Phage integrase family protein</fullName>
    </submittedName>
</protein>
<dbReference type="GO" id="GO:0006310">
    <property type="term" value="P:DNA recombination"/>
    <property type="evidence" value="ECO:0007669"/>
    <property type="project" value="UniProtKB-KW"/>
</dbReference>
<dbReference type="GO" id="GO:0003677">
    <property type="term" value="F:DNA binding"/>
    <property type="evidence" value="ECO:0007669"/>
    <property type="project" value="InterPro"/>
</dbReference>
<name>A0A368VUC6_9BACL</name>
<dbReference type="Pfam" id="PF00589">
    <property type="entry name" value="Phage_integrase"/>
    <property type="match status" value="1"/>
</dbReference>
<proteinExistence type="predicted"/>
<dbReference type="SUPFAM" id="SSF56349">
    <property type="entry name" value="DNA breaking-rejoining enzymes"/>
    <property type="match status" value="1"/>
</dbReference>
<dbReference type="EMBL" id="QPJD01000010">
    <property type="protein sequence ID" value="RCW45413.1"/>
    <property type="molecule type" value="Genomic_DNA"/>
</dbReference>
<feature type="domain" description="Tyr recombinase" evidence="2">
    <location>
        <begin position="128"/>
        <end position="210"/>
    </location>
</feature>
<sequence>MEKLIDEIQLFSNTNLKLKPQTLIAYIRHLRNLAKNLAAITNTDLSELHLERIYVVLNSSGDILTYRPIDYLIIDSYLNQNIHRGFSWMRGTIYALRHFFNYLEQKYRFKNVMNQITFDFKEFRKTKKPTRILSRHEILKLLNAIVTYSEQLERDLLLFSLLYSTGCRNSEIRTLRVNQINFKDDCLMLLDTKTNVQRIITLRDGYGEII</sequence>
<evidence type="ECO:0000259" key="2">
    <source>
        <dbReference type="PROSITE" id="PS51898"/>
    </source>
</evidence>
<dbReference type="Gene3D" id="1.10.443.10">
    <property type="entry name" value="Intergrase catalytic core"/>
    <property type="match status" value="1"/>
</dbReference>
<gene>
    <name evidence="3" type="ORF">DFP97_1101</name>
</gene>
<evidence type="ECO:0000256" key="1">
    <source>
        <dbReference type="ARBA" id="ARBA00023172"/>
    </source>
</evidence>
<dbReference type="PANTHER" id="PTHR30349">
    <property type="entry name" value="PHAGE INTEGRASE-RELATED"/>
    <property type="match status" value="1"/>
</dbReference>
<keyword evidence="1" id="KW-0233">DNA recombination</keyword>
<reference evidence="3 4" key="1">
    <citation type="submission" date="2018-07" db="EMBL/GenBank/DDBJ databases">
        <title>Genomic Encyclopedia of Type Strains, Phase III (KMG-III): the genomes of soil and plant-associated and newly described type strains.</title>
        <authorList>
            <person name="Whitman W."/>
        </authorList>
    </citation>
    <scope>NUCLEOTIDE SEQUENCE [LARGE SCALE GENOMIC DNA]</scope>
    <source>
        <strain evidence="3 4">CECT 7506</strain>
    </source>
</reference>
<keyword evidence="4" id="KW-1185">Reference proteome</keyword>
<dbReference type="PROSITE" id="PS51898">
    <property type="entry name" value="TYR_RECOMBINASE"/>
    <property type="match status" value="1"/>
</dbReference>
<dbReference type="InterPro" id="IPR011010">
    <property type="entry name" value="DNA_brk_join_enz"/>
</dbReference>
<dbReference type="AlphaFoldDB" id="A0A368VUC6"/>
<comment type="caution">
    <text evidence="3">The sequence shown here is derived from an EMBL/GenBank/DDBJ whole genome shotgun (WGS) entry which is preliminary data.</text>
</comment>
<organism evidence="3 4">
    <name type="scientific">Paenibacillus prosopidis</name>
    <dbReference type="NCBI Taxonomy" id="630520"/>
    <lineage>
        <taxon>Bacteria</taxon>
        <taxon>Bacillati</taxon>
        <taxon>Bacillota</taxon>
        <taxon>Bacilli</taxon>
        <taxon>Bacillales</taxon>
        <taxon>Paenibacillaceae</taxon>
        <taxon>Paenibacillus</taxon>
    </lineage>
</organism>
<dbReference type="InterPro" id="IPR050090">
    <property type="entry name" value="Tyrosine_recombinase_XerCD"/>
</dbReference>
<accession>A0A368VUC6</accession>
<dbReference type="Proteomes" id="UP000252415">
    <property type="component" value="Unassembled WGS sequence"/>
</dbReference>
<evidence type="ECO:0000313" key="3">
    <source>
        <dbReference type="EMBL" id="RCW45413.1"/>
    </source>
</evidence>
<dbReference type="InterPro" id="IPR002104">
    <property type="entry name" value="Integrase_catalytic"/>
</dbReference>
<dbReference type="GO" id="GO:0015074">
    <property type="term" value="P:DNA integration"/>
    <property type="evidence" value="ECO:0007669"/>
    <property type="project" value="InterPro"/>
</dbReference>
<dbReference type="InterPro" id="IPR013762">
    <property type="entry name" value="Integrase-like_cat_sf"/>
</dbReference>
<evidence type="ECO:0000313" key="4">
    <source>
        <dbReference type="Proteomes" id="UP000252415"/>
    </source>
</evidence>